<keyword evidence="5" id="KW-0804">Transcription</keyword>
<keyword evidence="2" id="KW-0805">Transcription regulation</keyword>
<dbReference type="OrthoDB" id="9784984at2"/>
<dbReference type="Proteomes" id="UP000036780">
    <property type="component" value="Unassembled WGS sequence"/>
</dbReference>
<dbReference type="InterPro" id="IPR039425">
    <property type="entry name" value="RNA_pol_sigma-70-like"/>
</dbReference>
<name>A0A0L0QKZ2_VIRPA</name>
<evidence type="ECO:0000259" key="6">
    <source>
        <dbReference type="Pfam" id="PF04542"/>
    </source>
</evidence>
<evidence type="ECO:0000256" key="5">
    <source>
        <dbReference type="ARBA" id="ARBA00023163"/>
    </source>
</evidence>
<evidence type="ECO:0000313" key="8">
    <source>
        <dbReference type="EMBL" id="KNE19231.1"/>
    </source>
</evidence>
<evidence type="ECO:0000313" key="9">
    <source>
        <dbReference type="Proteomes" id="UP000036780"/>
    </source>
</evidence>
<dbReference type="EMBL" id="LGTO01000007">
    <property type="protein sequence ID" value="KNE19231.1"/>
    <property type="molecule type" value="Genomic_DNA"/>
</dbReference>
<dbReference type="PANTHER" id="PTHR43133">
    <property type="entry name" value="RNA POLYMERASE ECF-TYPE SIGMA FACTO"/>
    <property type="match status" value="1"/>
</dbReference>
<feature type="domain" description="RNA polymerase sigma-70 region 2" evidence="6">
    <location>
        <begin position="24"/>
        <end position="87"/>
    </location>
</feature>
<dbReference type="InterPro" id="IPR013325">
    <property type="entry name" value="RNA_pol_sigma_r2"/>
</dbReference>
<dbReference type="Gene3D" id="1.10.1740.10">
    <property type="match status" value="1"/>
</dbReference>
<protein>
    <recommendedName>
        <fullName evidence="10">RNA polymerase sigma factor</fullName>
    </recommendedName>
</protein>
<dbReference type="InterPro" id="IPR007627">
    <property type="entry name" value="RNA_pol_sigma70_r2"/>
</dbReference>
<sequence length="185" mass="22143">MGMQDEEYMRQLSLGIDSAFDILVFRYHKPLFGYVYRLLNDEKLAEDIVQETFLKIYQQGQKGFIPDQFKPWMYKIATNTCKDYWRKPVSRLEYVTDKDLKAKEQVYQIIDHQLERQWMVESLNKLSMDYRTVLYLRFYQDLKYTEIALALDISINTVKTRIARGLKQLGNILAEDERKGVEENK</sequence>
<feature type="domain" description="RNA polymerase sigma factor 70 region 4 type 2" evidence="7">
    <location>
        <begin position="117"/>
        <end position="169"/>
    </location>
</feature>
<evidence type="ECO:0000256" key="4">
    <source>
        <dbReference type="ARBA" id="ARBA00023125"/>
    </source>
</evidence>
<reference evidence="9" key="1">
    <citation type="submission" date="2015-07" db="EMBL/GenBank/DDBJ databases">
        <title>Fjat-10053 dsm26.</title>
        <authorList>
            <person name="Liu B."/>
            <person name="Wang J."/>
            <person name="Zhu Y."/>
            <person name="Liu G."/>
            <person name="Chen Q."/>
            <person name="Chen Z."/>
            <person name="Lan J."/>
            <person name="Che J."/>
            <person name="Ge C."/>
            <person name="Shi H."/>
            <person name="Pan Z."/>
            <person name="Liu X."/>
        </authorList>
    </citation>
    <scope>NUCLEOTIDE SEQUENCE [LARGE SCALE GENOMIC DNA]</scope>
    <source>
        <strain evidence="9">DSM 26</strain>
    </source>
</reference>
<comment type="similarity">
    <text evidence="1">Belongs to the sigma-70 factor family. ECF subfamily.</text>
</comment>
<evidence type="ECO:0000256" key="3">
    <source>
        <dbReference type="ARBA" id="ARBA00023082"/>
    </source>
</evidence>
<dbReference type="PANTHER" id="PTHR43133:SF8">
    <property type="entry name" value="RNA POLYMERASE SIGMA FACTOR HI_1459-RELATED"/>
    <property type="match status" value="1"/>
</dbReference>
<dbReference type="CDD" id="cd06171">
    <property type="entry name" value="Sigma70_r4"/>
    <property type="match status" value="1"/>
</dbReference>
<evidence type="ECO:0000256" key="2">
    <source>
        <dbReference type="ARBA" id="ARBA00023015"/>
    </source>
</evidence>
<evidence type="ECO:0000259" key="7">
    <source>
        <dbReference type="Pfam" id="PF08281"/>
    </source>
</evidence>
<keyword evidence="4" id="KW-0238">DNA-binding</keyword>
<dbReference type="GO" id="GO:0006352">
    <property type="term" value="P:DNA-templated transcription initiation"/>
    <property type="evidence" value="ECO:0007669"/>
    <property type="project" value="InterPro"/>
</dbReference>
<dbReference type="GO" id="GO:0003677">
    <property type="term" value="F:DNA binding"/>
    <property type="evidence" value="ECO:0007669"/>
    <property type="project" value="UniProtKB-KW"/>
</dbReference>
<organism evidence="8 9">
    <name type="scientific">Virgibacillus pantothenticus</name>
    <dbReference type="NCBI Taxonomy" id="1473"/>
    <lineage>
        <taxon>Bacteria</taxon>
        <taxon>Bacillati</taxon>
        <taxon>Bacillota</taxon>
        <taxon>Bacilli</taxon>
        <taxon>Bacillales</taxon>
        <taxon>Bacillaceae</taxon>
        <taxon>Virgibacillus</taxon>
    </lineage>
</organism>
<dbReference type="GO" id="GO:0016987">
    <property type="term" value="F:sigma factor activity"/>
    <property type="evidence" value="ECO:0007669"/>
    <property type="project" value="UniProtKB-KW"/>
</dbReference>
<dbReference type="InterPro" id="IPR013249">
    <property type="entry name" value="RNA_pol_sigma70_r4_t2"/>
</dbReference>
<keyword evidence="9" id="KW-1185">Reference proteome</keyword>
<comment type="caution">
    <text evidence="8">The sequence shown here is derived from an EMBL/GenBank/DDBJ whole genome shotgun (WGS) entry which is preliminary data.</text>
</comment>
<dbReference type="NCBIfam" id="TIGR02937">
    <property type="entry name" value="sigma70-ECF"/>
    <property type="match status" value="1"/>
</dbReference>
<dbReference type="InterPro" id="IPR014284">
    <property type="entry name" value="RNA_pol_sigma-70_dom"/>
</dbReference>
<dbReference type="PATRIC" id="fig|1473.5.peg.936"/>
<dbReference type="Pfam" id="PF04542">
    <property type="entry name" value="Sigma70_r2"/>
    <property type="match status" value="1"/>
</dbReference>
<keyword evidence="3" id="KW-0731">Sigma factor</keyword>
<dbReference type="InterPro" id="IPR013324">
    <property type="entry name" value="RNA_pol_sigma_r3/r4-like"/>
</dbReference>
<evidence type="ECO:0008006" key="10">
    <source>
        <dbReference type="Google" id="ProtNLM"/>
    </source>
</evidence>
<dbReference type="SUPFAM" id="SSF88659">
    <property type="entry name" value="Sigma3 and sigma4 domains of RNA polymerase sigma factors"/>
    <property type="match status" value="1"/>
</dbReference>
<dbReference type="InterPro" id="IPR036388">
    <property type="entry name" value="WH-like_DNA-bd_sf"/>
</dbReference>
<evidence type="ECO:0000256" key="1">
    <source>
        <dbReference type="ARBA" id="ARBA00010641"/>
    </source>
</evidence>
<accession>A0A0L0QKZ2</accession>
<proteinExistence type="inferred from homology"/>
<dbReference type="SUPFAM" id="SSF88946">
    <property type="entry name" value="Sigma2 domain of RNA polymerase sigma factors"/>
    <property type="match status" value="1"/>
</dbReference>
<dbReference type="AlphaFoldDB" id="A0A0L0QKZ2"/>
<gene>
    <name evidence="8" type="ORF">AFK71_11915</name>
</gene>
<dbReference type="Pfam" id="PF08281">
    <property type="entry name" value="Sigma70_r4_2"/>
    <property type="match status" value="1"/>
</dbReference>
<dbReference type="Gene3D" id="1.10.10.10">
    <property type="entry name" value="Winged helix-like DNA-binding domain superfamily/Winged helix DNA-binding domain"/>
    <property type="match status" value="1"/>
</dbReference>